<dbReference type="Proteomes" id="UP000711995">
    <property type="component" value="Unassembled WGS sequence"/>
</dbReference>
<name>A0A968G931_9SPIO</name>
<dbReference type="RefSeq" id="WP_167700404.1">
    <property type="nucleotide sequence ID" value="NZ_CP118174.1"/>
</dbReference>
<sequence length="235" mass="28326">MMNPMMTFGKCGIFLFYIFRIGVSLSAQSEFYQANSLFHTIGSAQDLLPLEGFAVEMKPSQVYGNLLYEERFHYHNSILQEHWYFFYLSDGRLHAKKKLDKVDAIVYEEVFIYNRMKELHMIIMKRTQYLFRDRYTLWKQEDSLQKIRMQGTDVLRIKERTPFTKDPLLQEQIEEIWQDGVLKEIKFYRFGEIQRSKKIESGMRFIETIYHRGQAVFRRTIDNDAVVNEEYIDEE</sequence>
<accession>A0A968G931</accession>
<evidence type="ECO:0000313" key="2">
    <source>
        <dbReference type="Proteomes" id="UP000711995"/>
    </source>
</evidence>
<evidence type="ECO:0000313" key="1">
    <source>
        <dbReference type="EMBL" id="NIZ40820.1"/>
    </source>
</evidence>
<keyword evidence="2" id="KW-1185">Reference proteome</keyword>
<protein>
    <submittedName>
        <fullName evidence="1">Uncharacterized protein</fullName>
    </submittedName>
</protein>
<proteinExistence type="predicted"/>
<organism evidence="1 2">
    <name type="scientific">Entomospira entomophila</name>
    <dbReference type="NCBI Taxonomy" id="2719988"/>
    <lineage>
        <taxon>Bacteria</taxon>
        <taxon>Pseudomonadati</taxon>
        <taxon>Spirochaetota</taxon>
        <taxon>Spirochaetia</taxon>
        <taxon>Spirochaetales</taxon>
        <taxon>Spirochaetaceae</taxon>
        <taxon>Entomospira</taxon>
    </lineage>
</organism>
<gene>
    <name evidence="1" type="ORF">HCT14_04790</name>
</gene>
<dbReference type="AlphaFoldDB" id="A0A968G931"/>
<comment type="caution">
    <text evidence="1">The sequence shown here is derived from an EMBL/GenBank/DDBJ whole genome shotgun (WGS) entry which is preliminary data.</text>
</comment>
<dbReference type="EMBL" id="JAATLJ010000001">
    <property type="protein sequence ID" value="NIZ40820.1"/>
    <property type="molecule type" value="Genomic_DNA"/>
</dbReference>
<reference evidence="1 2" key="1">
    <citation type="submission" date="2020-03" db="EMBL/GenBank/DDBJ databases">
        <title>Spirochaetal bacteria isolated from arthropods constitute a novel genus Entomospira genus novum within the order Spirochaetales.</title>
        <authorList>
            <person name="Grana-Miraglia L."/>
            <person name="Sikutova S."/>
            <person name="Fingerle V."/>
            <person name="Sing A."/>
            <person name="Castillo-Ramirez S."/>
            <person name="Margos G."/>
            <person name="Rudolf I."/>
        </authorList>
    </citation>
    <scope>NUCLEOTIDE SEQUENCE [LARGE SCALE GENOMIC DNA]</scope>
    <source>
        <strain evidence="1 2">BR193</strain>
    </source>
</reference>